<evidence type="ECO:0000256" key="2">
    <source>
        <dbReference type="ARBA" id="ARBA00004496"/>
    </source>
</evidence>
<dbReference type="Gene3D" id="3.20.20.70">
    <property type="entry name" value="Aldolase class I"/>
    <property type="match status" value="1"/>
</dbReference>
<keyword evidence="16" id="KW-0456">Lyase</keyword>
<evidence type="ECO:0000256" key="13">
    <source>
        <dbReference type="ARBA" id="ARBA00047533"/>
    </source>
</evidence>
<comment type="similarity">
    <text evidence="3 14">Belongs to the organic radical-activating enzymes family.</text>
</comment>
<dbReference type="GO" id="GO:0046872">
    <property type="term" value="F:metal ion binding"/>
    <property type="evidence" value="ECO:0007669"/>
    <property type="project" value="UniProtKB-UniRule"/>
</dbReference>
<proteinExistence type="inferred from homology"/>
<evidence type="ECO:0000313" key="16">
    <source>
        <dbReference type="EMBL" id="PWW31770.1"/>
    </source>
</evidence>
<dbReference type="InterPro" id="IPR013785">
    <property type="entry name" value="Aldolase_TIM"/>
</dbReference>
<dbReference type="EC" id="1.97.1.4" evidence="4 14"/>
<comment type="cofactor">
    <cofactor evidence="14">
        <name>[4Fe-4S] cluster</name>
        <dbReference type="ChEBI" id="CHEBI:49883"/>
    </cofactor>
    <text evidence="14">Binds 1 [4Fe-4S] cluster. The cluster is coordinated with 3 cysteines and an exchangeable S-adenosyl-L-methionine.</text>
</comment>
<dbReference type="InterPro" id="IPR007197">
    <property type="entry name" value="rSAM"/>
</dbReference>
<gene>
    <name evidence="16" type="ORF">DFO73_10123</name>
</gene>
<accession>A0A2V3A6T4</accession>
<comment type="caution">
    <text evidence="16">The sequence shown here is derived from an EMBL/GenBank/DDBJ whole genome shotgun (WGS) entry which is preliminary data.</text>
</comment>
<dbReference type="PIRSF" id="PIRSF000371">
    <property type="entry name" value="PFL_act_enz"/>
    <property type="match status" value="1"/>
</dbReference>
<dbReference type="Proteomes" id="UP000247150">
    <property type="component" value="Unassembled WGS sequence"/>
</dbReference>
<dbReference type="GO" id="GO:0005737">
    <property type="term" value="C:cytoplasm"/>
    <property type="evidence" value="ECO:0007669"/>
    <property type="project" value="UniProtKB-SubCell"/>
</dbReference>
<reference evidence="16 17" key="1">
    <citation type="submission" date="2018-05" db="EMBL/GenBank/DDBJ databases">
        <title>Freshwater and sediment microbial communities from various areas in North America, analyzing microbe dynamics in response to fracking.</title>
        <authorList>
            <person name="Lamendella R."/>
        </authorList>
    </citation>
    <scope>NUCLEOTIDE SEQUENCE [LARGE SCALE GENOMIC DNA]</scope>
    <source>
        <strain evidence="16 17">15_TX</strain>
    </source>
</reference>
<evidence type="ECO:0000256" key="12">
    <source>
        <dbReference type="ARBA" id="ARBA00023014"/>
    </source>
</evidence>
<dbReference type="PANTHER" id="PTHR30352">
    <property type="entry name" value="PYRUVATE FORMATE-LYASE-ACTIVATING ENZYME"/>
    <property type="match status" value="1"/>
</dbReference>
<evidence type="ECO:0000256" key="9">
    <source>
        <dbReference type="ARBA" id="ARBA00022723"/>
    </source>
</evidence>
<dbReference type="NCBIfam" id="TIGR02493">
    <property type="entry name" value="PFLA"/>
    <property type="match status" value="1"/>
</dbReference>
<organism evidence="16 17">
    <name type="scientific">Cytobacillus oceanisediminis</name>
    <dbReference type="NCBI Taxonomy" id="665099"/>
    <lineage>
        <taxon>Bacteria</taxon>
        <taxon>Bacillati</taxon>
        <taxon>Bacillota</taxon>
        <taxon>Bacilli</taxon>
        <taxon>Bacillales</taxon>
        <taxon>Bacillaceae</taxon>
        <taxon>Cytobacillus</taxon>
    </lineage>
</organism>
<dbReference type="SUPFAM" id="SSF102114">
    <property type="entry name" value="Radical SAM enzymes"/>
    <property type="match status" value="1"/>
</dbReference>
<dbReference type="GO" id="GO:0006006">
    <property type="term" value="P:glucose metabolic process"/>
    <property type="evidence" value="ECO:0007669"/>
    <property type="project" value="UniProtKB-KW"/>
</dbReference>
<comment type="function">
    <text evidence="1 14">Activation of pyruvate formate-lyase under anaerobic conditions by generation of an organic free radical, using S-adenosylmethionine and reduced flavodoxin as cosubstrates to produce 5'-deoxy-adenosine.</text>
</comment>
<dbReference type="InterPro" id="IPR034465">
    <property type="entry name" value="Pyruvate_for-lyase_activase"/>
</dbReference>
<dbReference type="InterPro" id="IPR034457">
    <property type="entry name" value="Organic_radical-activating"/>
</dbReference>
<keyword evidence="16" id="KW-0670">Pyruvate</keyword>
<keyword evidence="9 14" id="KW-0479">Metal-binding</keyword>
<comment type="subcellular location">
    <subcellularLocation>
        <location evidence="2 14">Cytoplasm</location>
    </subcellularLocation>
</comment>
<dbReference type="InterPro" id="IPR001989">
    <property type="entry name" value="Radical_activat_CS"/>
</dbReference>
<evidence type="ECO:0000256" key="14">
    <source>
        <dbReference type="RuleBase" id="RU362053"/>
    </source>
</evidence>
<dbReference type="SFLD" id="SFLDG01118">
    <property type="entry name" value="activating_enzymes__group_2"/>
    <property type="match status" value="1"/>
</dbReference>
<evidence type="ECO:0000313" key="17">
    <source>
        <dbReference type="Proteomes" id="UP000247150"/>
    </source>
</evidence>
<keyword evidence="10 14" id="KW-0560">Oxidoreductase</keyword>
<dbReference type="SFLD" id="SFLDF00278">
    <property type="entry name" value="pyruvate_formate-lyase_activas"/>
    <property type="match status" value="1"/>
</dbReference>
<evidence type="ECO:0000256" key="4">
    <source>
        <dbReference type="ARBA" id="ARBA00012303"/>
    </source>
</evidence>
<dbReference type="PANTHER" id="PTHR30352:SF5">
    <property type="entry name" value="PYRUVATE FORMATE-LYASE 1-ACTIVATING ENZYME"/>
    <property type="match status" value="1"/>
</dbReference>
<keyword evidence="8 14" id="KW-0949">S-adenosyl-L-methionine</keyword>
<dbReference type="InterPro" id="IPR040074">
    <property type="entry name" value="BssD/PflA/YjjW"/>
</dbReference>
<evidence type="ECO:0000256" key="11">
    <source>
        <dbReference type="ARBA" id="ARBA00023004"/>
    </source>
</evidence>
<dbReference type="Pfam" id="PF04055">
    <property type="entry name" value="Radical_SAM"/>
    <property type="match status" value="1"/>
</dbReference>
<keyword evidence="7 14" id="KW-0963">Cytoplasm</keyword>
<keyword evidence="11 14" id="KW-0408">Iron</keyword>
<evidence type="ECO:0000256" key="7">
    <source>
        <dbReference type="ARBA" id="ARBA00022490"/>
    </source>
</evidence>
<evidence type="ECO:0000256" key="5">
    <source>
        <dbReference type="ARBA" id="ARBA00021356"/>
    </source>
</evidence>
<dbReference type="CDD" id="cd01335">
    <property type="entry name" value="Radical_SAM"/>
    <property type="match status" value="1"/>
</dbReference>
<name>A0A2V3A6T4_9BACI</name>
<dbReference type="EMBL" id="QGTW01000001">
    <property type="protein sequence ID" value="PWW31770.1"/>
    <property type="molecule type" value="Genomic_DNA"/>
</dbReference>
<evidence type="ECO:0000256" key="8">
    <source>
        <dbReference type="ARBA" id="ARBA00022691"/>
    </source>
</evidence>
<dbReference type="InterPro" id="IPR058240">
    <property type="entry name" value="rSAM_sf"/>
</dbReference>
<comment type="catalytic activity">
    <reaction evidence="13 14">
        <text>glycyl-[formate C-acetyltransferase] + reduced [flavodoxin] + S-adenosyl-L-methionine = glycin-2-yl radical-[formate C-acetyltransferase] + semiquinone [flavodoxin] + 5'-deoxyadenosine + L-methionine + H(+)</text>
        <dbReference type="Rhea" id="RHEA:19225"/>
        <dbReference type="Rhea" id="RHEA-COMP:10622"/>
        <dbReference type="Rhea" id="RHEA-COMP:12190"/>
        <dbReference type="Rhea" id="RHEA-COMP:12191"/>
        <dbReference type="Rhea" id="RHEA-COMP:14480"/>
        <dbReference type="ChEBI" id="CHEBI:15378"/>
        <dbReference type="ChEBI" id="CHEBI:17319"/>
        <dbReference type="ChEBI" id="CHEBI:29947"/>
        <dbReference type="ChEBI" id="CHEBI:32722"/>
        <dbReference type="ChEBI" id="CHEBI:57618"/>
        <dbReference type="ChEBI" id="CHEBI:57844"/>
        <dbReference type="ChEBI" id="CHEBI:59789"/>
        <dbReference type="ChEBI" id="CHEBI:140311"/>
        <dbReference type="EC" id="1.97.1.4"/>
    </reaction>
</comment>
<protein>
    <recommendedName>
        <fullName evidence="5 14">Pyruvate formate-lyase-activating enzyme</fullName>
        <ecNumber evidence="4 14">1.97.1.4</ecNumber>
    </recommendedName>
</protein>
<dbReference type="GO" id="GO:0051539">
    <property type="term" value="F:4 iron, 4 sulfur cluster binding"/>
    <property type="evidence" value="ECO:0007669"/>
    <property type="project" value="UniProtKB-UniRule"/>
</dbReference>
<dbReference type="PROSITE" id="PS01087">
    <property type="entry name" value="RADICAL_ACTIVATING"/>
    <property type="match status" value="1"/>
</dbReference>
<dbReference type="InterPro" id="IPR012838">
    <property type="entry name" value="PFL1_activating"/>
</dbReference>
<dbReference type="PROSITE" id="PS51918">
    <property type="entry name" value="RADICAL_SAM"/>
    <property type="match status" value="1"/>
</dbReference>
<sequence>MTLIGGPPLRRSSHKLRKLRVLPRRSVLIERKIIMYGNIHSIETFGTVDGPGIRYVIFTQGCLLRCQFCHNADTWEIGTGKQMSVSEIMDDLQSYLPFIEASGGGITVSGGEPLLQIPFIIELFRECKQLGIHTAIDSSGGCYSNSPLFQSQLKELMGYTDLVLLDLKHIDKEKHKKLTGLTNEHILQFANYLSDSHVPVWIRHVLVPTISDEEKDLERLGQFIKGLENVKKIEVLPYHKLGVYKWEALGLEYLLKDIEPPSEAKAEWAYHLLSGQ</sequence>
<dbReference type="InterPro" id="IPR012839">
    <property type="entry name" value="Organic_radical_activase"/>
</dbReference>
<keyword evidence="6 14" id="KW-0004">4Fe-4S</keyword>
<evidence type="ECO:0000259" key="15">
    <source>
        <dbReference type="PROSITE" id="PS51918"/>
    </source>
</evidence>
<evidence type="ECO:0000256" key="6">
    <source>
        <dbReference type="ARBA" id="ARBA00022485"/>
    </source>
</evidence>
<dbReference type="AlphaFoldDB" id="A0A2V3A6T4"/>
<evidence type="ECO:0000256" key="1">
    <source>
        <dbReference type="ARBA" id="ARBA00003141"/>
    </source>
</evidence>
<evidence type="ECO:0000256" key="3">
    <source>
        <dbReference type="ARBA" id="ARBA00009777"/>
    </source>
</evidence>
<dbReference type="GO" id="GO:0016829">
    <property type="term" value="F:lyase activity"/>
    <property type="evidence" value="ECO:0007669"/>
    <property type="project" value="UniProtKB-KW"/>
</dbReference>
<dbReference type="GO" id="GO:0043365">
    <property type="term" value="F:[formate-C-acetyltransferase]-activating enzyme activity"/>
    <property type="evidence" value="ECO:0007669"/>
    <property type="project" value="UniProtKB-UniRule"/>
</dbReference>
<keyword evidence="12 14" id="KW-0411">Iron-sulfur</keyword>
<feature type="domain" description="Radical SAM core" evidence="15">
    <location>
        <begin position="48"/>
        <end position="276"/>
    </location>
</feature>
<evidence type="ECO:0000256" key="10">
    <source>
        <dbReference type="ARBA" id="ARBA00023002"/>
    </source>
</evidence>
<dbReference type="SFLD" id="SFLDS00029">
    <property type="entry name" value="Radical_SAM"/>
    <property type="match status" value="1"/>
</dbReference>
<dbReference type="SFLD" id="SFLDG01066">
    <property type="entry name" value="organic_radical-activating_enz"/>
    <property type="match status" value="1"/>
</dbReference>